<dbReference type="SUPFAM" id="SSF53335">
    <property type="entry name" value="S-adenosyl-L-methionine-dependent methyltransferases"/>
    <property type="match status" value="1"/>
</dbReference>
<sequence>MRYQSHTHSGPHCRRRPAMKLLNALSFLIDLRMAITVAVWPTFKAVFARPILLLKPQEVSRIFMSHVWTSFADGVDEGGSAVKKNLITPNAYGVVLDVGAGKNHLICSEWLGHTVPYLNRARITKYVALEPNVLMHSALRVQANKAGYHESDGTLTILASGVEDVQSILSTLSSFQPVDTIITILTLCSIPEPEKNITRMVHDVLKPEGQLLMYEHVLSKREDVAWWQRLWAPIWACAFDGCRMDRASDDIVARIREPGGKESIWQTAETWGKEGEDQENLFWHAAGRFVKK</sequence>
<proteinExistence type="predicted"/>
<evidence type="ECO:0000313" key="2">
    <source>
        <dbReference type="EMBL" id="KAF4622084.1"/>
    </source>
</evidence>
<reference evidence="2 3" key="1">
    <citation type="submission" date="2019-12" db="EMBL/GenBank/DDBJ databases">
        <authorList>
            <person name="Floudas D."/>
            <person name="Bentzer J."/>
            <person name="Ahren D."/>
            <person name="Johansson T."/>
            <person name="Persson P."/>
            <person name="Tunlid A."/>
        </authorList>
    </citation>
    <scope>NUCLEOTIDE SEQUENCE [LARGE SCALE GENOMIC DNA]</scope>
    <source>
        <strain evidence="2 3">CBS 102.39</strain>
    </source>
</reference>
<keyword evidence="3" id="KW-1185">Reference proteome</keyword>
<evidence type="ECO:0000256" key="1">
    <source>
        <dbReference type="SAM" id="Phobius"/>
    </source>
</evidence>
<keyword evidence="1" id="KW-1133">Transmembrane helix</keyword>
<organism evidence="2 3">
    <name type="scientific">Agrocybe pediades</name>
    <dbReference type="NCBI Taxonomy" id="84607"/>
    <lineage>
        <taxon>Eukaryota</taxon>
        <taxon>Fungi</taxon>
        <taxon>Dikarya</taxon>
        <taxon>Basidiomycota</taxon>
        <taxon>Agaricomycotina</taxon>
        <taxon>Agaricomycetes</taxon>
        <taxon>Agaricomycetidae</taxon>
        <taxon>Agaricales</taxon>
        <taxon>Agaricineae</taxon>
        <taxon>Strophariaceae</taxon>
        <taxon>Agrocybe</taxon>
    </lineage>
</organism>
<dbReference type="Proteomes" id="UP000521872">
    <property type="component" value="Unassembled WGS sequence"/>
</dbReference>
<dbReference type="AlphaFoldDB" id="A0A8H4R2A1"/>
<gene>
    <name evidence="2" type="ORF">D9613_009582</name>
</gene>
<dbReference type="InterPro" id="IPR029063">
    <property type="entry name" value="SAM-dependent_MTases_sf"/>
</dbReference>
<evidence type="ECO:0000313" key="3">
    <source>
        <dbReference type="Proteomes" id="UP000521872"/>
    </source>
</evidence>
<dbReference type="PANTHER" id="PTHR45036">
    <property type="entry name" value="METHYLTRANSFERASE LIKE 7B"/>
    <property type="match status" value="1"/>
</dbReference>
<name>A0A8H4R2A1_9AGAR</name>
<accession>A0A8H4R2A1</accession>
<dbReference type="Gene3D" id="3.40.50.150">
    <property type="entry name" value="Vaccinia Virus protein VP39"/>
    <property type="match status" value="1"/>
</dbReference>
<dbReference type="PANTHER" id="PTHR45036:SF1">
    <property type="entry name" value="METHYLTRANSFERASE LIKE 7A"/>
    <property type="match status" value="1"/>
</dbReference>
<evidence type="ECO:0008006" key="4">
    <source>
        <dbReference type="Google" id="ProtNLM"/>
    </source>
</evidence>
<keyword evidence="1" id="KW-0472">Membrane</keyword>
<dbReference type="InterPro" id="IPR052356">
    <property type="entry name" value="Thiol_S-MT"/>
</dbReference>
<keyword evidence="1" id="KW-0812">Transmembrane</keyword>
<dbReference type="EMBL" id="JAACJL010000002">
    <property type="protein sequence ID" value="KAF4622084.1"/>
    <property type="molecule type" value="Genomic_DNA"/>
</dbReference>
<feature type="transmembrane region" description="Helical" evidence="1">
    <location>
        <begin position="21"/>
        <end position="43"/>
    </location>
</feature>
<dbReference type="CDD" id="cd02440">
    <property type="entry name" value="AdoMet_MTases"/>
    <property type="match status" value="1"/>
</dbReference>
<comment type="caution">
    <text evidence="2">The sequence shown here is derived from an EMBL/GenBank/DDBJ whole genome shotgun (WGS) entry which is preliminary data.</text>
</comment>
<protein>
    <recommendedName>
        <fullName evidence="4">S-adenosyl-L-methionine-dependent methyltransferase</fullName>
    </recommendedName>
</protein>